<dbReference type="Proteomes" id="UP001432322">
    <property type="component" value="Unassembled WGS sequence"/>
</dbReference>
<organism evidence="1 2">
    <name type="scientific">Pristionchus fissidentatus</name>
    <dbReference type="NCBI Taxonomy" id="1538716"/>
    <lineage>
        <taxon>Eukaryota</taxon>
        <taxon>Metazoa</taxon>
        <taxon>Ecdysozoa</taxon>
        <taxon>Nematoda</taxon>
        <taxon>Chromadorea</taxon>
        <taxon>Rhabditida</taxon>
        <taxon>Rhabditina</taxon>
        <taxon>Diplogasteromorpha</taxon>
        <taxon>Diplogasteroidea</taxon>
        <taxon>Neodiplogasteridae</taxon>
        <taxon>Pristionchus</taxon>
    </lineage>
</organism>
<protein>
    <submittedName>
        <fullName evidence="1">Uncharacterized protein</fullName>
    </submittedName>
</protein>
<reference evidence="1" key="1">
    <citation type="submission" date="2023-10" db="EMBL/GenBank/DDBJ databases">
        <title>Genome assembly of Pristionchus species.</title>
        <authorList>
            <person name="Yoshida K."/>
            <person name="Sommer R.J."/>
        </authorList>
    </citation>
    <scope>NUCLEOTIDE SEQUENCE</scope>
    <source>
        <strain evidence="1">RS5133</strain>
    </source>
</reference>
<gene>
    <name evidence="1" type="ORF">PFISCL1PPCAC_27402</name>
</gene>
<dbReference type="AlphaFoldDB" id="A0AAV5WZP3"/>
<feature type="non-terminal residue" evidence="1">
    <location>
        <position position="1"/>
    </location>
</feature>
<evidence type="ECO:0000313" key="1">
    <source>
        <dbReference type="EMBL" id="GMT36105.1"/>
    </source>
</evidence>
<evidence type="ECO:0000313" key="2">
    <source>
        <dbReference type="Proteomes" id="UP001432322"/>
    </source>
</evidence>
<comment type="caution">
    <text evidence="1">The sequence shown here is derived from an EMBL/GenBank/DDBJ whole genome shotgun (WGS) entry which is preliminary data.</text>
</comment>
<name>A0AAV5WZP3_9BILA</name>
<proteinExistence type="predicted"/>
<dbReference type="EMBL" id="BTSY01000007">
    <property type="protein sequence ID" value="GMT36105.1"/>
    <property type="molecule type" value="Genomic_DNA"/>
</dbReference>
<keyword evidence="2" id="KW-1185">Reference proteome</keyword>
<sequence length="225" mass="26451">YTVNDLIRVGHSNHFTVKVGELIHTMFRTSDRVVIMKNSLAHLSLKSAVQQLSQPSNSRRYSVDKEYIIKQYEEDPCLSSRPLVRRARVRRLSAVELEDPNAIELKNFVKRAQLNDDAQKERSAEIFKDVAFKDYEERRFIHFCRQKVSFTERWKCSDSLRHRPTNILNSKIKGAHTECNRIINAEYEAAGDYYLSEVNKIVRPRFRREFDGVVPVRRMCNNNCI</sequence>
<accession>A0AAV5WZP3</accession>